<dbReference type="EMBL" id="FNFB01000039">
    <property type="protein sequence ID" value="SDM11275.1"/>
    <property type="molecule type" value="Genomic_DNA"/>
</dbReference>
<evidence type="ECO:0000313" key="4">
    <source>
        <dbReference type="Proteomes" id="UP000198683"/>
    </source>
</evidence>
<dbReference type="InterPro" id="IPR051797">
    <property type="entry name" value="TrmB-like"/>
</dbReference>
<dbReference type="Proteomes" id="UP000198683">
    <property type="component" value="Unassembled WGS sequence"/>
</dbReference>
<evidence type="ECO:0000256" key="1">
    <source>
        <dbReference type="SAM" id="MobiDB-lite"/>
    </source>
</evidence>
<dbReference type="GO" id="GO:0003677">
    <property type="term" value="F:DNA binding"/>
    <property type="evidence" value="ECO:0007669"/>
    <property type="project" value="InterPro"/>
</dbReference>
<evidence type="ECO:0000313" key="3">
    <source>
        <dbReference type="EMBL" id="SDM11275.1"/>
    </source>
</evidence>
<reference evidence="3 4" key="1">
    <citation type="submission" date="2016-10" db="EMBL/GenBank/DDBJ databases">
        <authorList>
            <person name="de Groot N.N."/>
        </authorList>
    </citation>
    <scope>NUCLEOTIDE SEQUENCE [LARGE SCALE GENOMIC DNA]</scope>
    <source>
        <strain evidence="3 4">CGMCC 4.5681</strain>
    </source>
</reference>
<feature type="region of interest" description="Disordered" evidence="1">
    <location>
        <begin position="257"/>
        <end position="279"/>
    </location>
</feature>
<dbReference type="SMART" id="SM00421">
    <property type="entry name" value="HTH_LUXR"/>
    <property type="match status" value="1"/>
</dbReference>
<name>A0A1G9QLV8_9ACTN</name>
<dbReference type="Gene3D" id="1.10.10.10">
    <property type="entry name" value="Winged helix-like DNA-binding domain superfamily/Winged helix DNA-binding domain"/>
    <property type="match status" value="2"/>
</dbReference>
<dbReference type="SUPFAM" id="SSF46785">
    <property type="entry name" value="Winged helix' DNA-binding domain"/>
    <property type="match status" value="1"/>
</dbReference>
<dbReference type="RefSeq" id="WP_176903451.1">
    <property type="nucleotide sequence ID" value="NZ_FNFB01000039.1"/>
</dbReference>
<sequence>MRDDAPAVMEVVGITAFEERVYRAVLASPGITLQELVRRSQESSGRVQASLTRLRAKGLVTRLSGRSPRWTATNPGTALRSLARGVLGDLNRLADTADAMEAAFRAIGQDPEGGGQFEVLAGPDELARWYVRLQQEAEEEVLIFDRPPYVLDYRNPLQGDRLREGVRYRTVYAPEAFQHPGALDELERMLSSGEEARVLAGLPFKMVLIDRRQAIMPLHLDPPLNRSVLIRGSTMVVALAELFERLWAEAVPMYPQPASGDVAPDPADQAGEDEGAGPVELGQEDRRLLALLSAGLKDDAIARQLGLSPRSLRRRLRPLMDELKADTRFQAGVEACRRGLV</sequence>
<dbReference type="PANTHER" id="PTHR34293:SF1">
    <property type="entry name" value="HTH-TYPE TRANSCRIPTIONAL REGULATOR TRMBL2"/>
    <property type="match status" value="1"/>
</dbReference>
<feature type="domain" description="HTH luxR-type" evidence="2">
    <location>
        <begin position="278"/>
        <end position="335"/>
    </location>
</feature>
<dbReference type="InterPro" id="IPR000792">
    <property type="entry name" value="Tscrpt_reg_LuxR_C"/>
</dbReference>
<dbReference type="InterPro" id="IPR036388">
    <property type="entry name" value="WH-like_DNA-bd_sf"/>
</dbReference>
<dbReference type="InterPro" id="IPR036390">
    <property type="entry name" value="WH_DNA-bd_sf"/>
</dbReference>
<dbReference type="Pfam" id="PF01978">
    <property type="entry name" value="TrmB"/>
    <property type="match status" value="1"/>
</dbReference>
<accession>A0A1G9QLV8</accession>
<dbReference type="InterPro" id="IPR016032">
    <property type="entry name" value="Sig_transdc_resp-reg_C-effctor"/>
</dbReference>
<dbReference type="GO" id="GO:0006355">
    <property type="term" value="P:regulation of DNA-templated transcription"/>
    <property type="evidence" value="ECO:0007669"/>
    <property type="project" value="InterPro"/>
</dbReference>
<dbReference type="STRING" id="683260.SAMN05421874_13931"/>
<dbReference type="InterPro" id="IPR002831">
    <property type="entry name" value="Tscrpt_reg_TrmB_N"/>
</dbReference>
<keyword evidence="4" id="KW-1185">Reference proteome</keyword>
<dbReference type="AlphaFoldDB" id="A0A1G9QLV8"/>
<protein>
    <submittedName>
        <fullName evidence="3">Sugar-specific transcriptional regulator TrmB</fullName>
    </submittedName>
</protein>
<dbReference type="SUPFAM" id="SSF46894">
    <property type="entry name" value="C-terminal effector domain of the bipartite response regulators"/>
    <property type="match status" value="1"/>
</dbReference>
<gene>
    <name evidence="3" type="ORF">SAMN05421874_13931</name>
</gene>
<organism evidence="3 4">
    <name type="scientific">Nonomuraea maritima</name>
    <dbReference type="NCBI Taxonomy" id="683260"/>
    <lineage>
        <taxon>Bacteria</taxon>
        <taxon>Bacillati</taxon>
        <taxon>Actinomycetota</taxon>
        <taxon>Actinomycetes</taxon>
        <taxon>Streptosporangiales</taxon>
        <taxon>Streptosporangiaceae</taxon>
        <taxon>Nonomuraea</taxon>
    </lineage>
</organism>
<evidence type="ECO:0000259" key="2">
    <source>
        <dbReference type="SMART" id="SM00421"/>
    </source>
</evidence>
<dbReference type="PANTHER" id="PTHR34293">
    <property type="entry name" value="HTH-TYPE TRANSCRIPTIONAL REGULATOR TRMBL2"/>
    <property type="match status" value="1"/>
</dbReference>
<proteinExistence type="predicted"/>